<dbReference type="InterPro" id="IPR051012">
    <property type="entry name" value="CellSynth/LPSAsmb/PSIAsmb"/>
</dbReference>
<evidence type="ECO:0000256" key="3">
    <source>
        <dbReference type="PROSITE-ProRule" id="PRU00339"/>
    </source>
</evidence>
<dbReference type="Pfam" id="PF13181">
    <property type="entry name" value="TPR_8"/>
    <property type="match status" value="1"/>
</dbReference>
<dbReference type="InterPro" id="IPR011990">
    <property type="entry name" value="TPR-like_helical_dom_sf"/>
</dbReference>
<keyword evidence="1" id="KW-0677">Repeat</keyword>
<evidence type="ECO:0000313" key="4">
    <source>
        <dbReference type="EMBL" id="MBD3110400.1"/>
    </source>
</evidence>
<dbReference type="Gene3D" id="1.25.40.10">
    <property type="entry name" value="Tetratricopeptide repeat domain"/>
    <property type="match status" value="3"/>
</dbReference>
<dbReference type="EMBL" id="JACXSI010000069">
    <property type="protein sequence ID" value="MBD3110400.1"/>
    <property type="molecule type" value="Genomic_DNA"/>
</dbReference>
<name>A0A927D2K0_9BACI</name>
<dbReference type="RefSeq" id="WP_190999934.1">
    <property type="nucleotide sequence ID" value="NZ_JACXSI010000069.1"/>
</dbReference>
<dbReference type="AlphaFoldDB" id="A0A927D2K0"/>
<keyword evidence="2 3" id="KW-0802">TPR repeat</keyword>
<evidence type="ECO:0000313" key="5">
    <source>
        <dbReference type="Proteomes" id="UP000602076"/>
    </source>
</evidence>
<dbReference type="PROSITE" id="PS50005">
    <property type="entry name" value="TPR"/>
    <property type="match status" value="1"/>
</dbReference>
<protein>
    <submittedName>
        <fullName evidence="4">Tetratricopeptide repeat protein</fullName>
    </submittedName>
</protein>
<keyword evidence="5" id="KW-1185">Reference proteome</keyword>
<evidence type="ECO:0000256" key="1">
    <source>
        <dbReference type="ARBA" id="ARBA00022737"/>
    </source>
</evidence>
<proteinExistence type="predicted"/>
<comment type="caution">
    <text evidence="4">The sequence shown here is derived from an EMBL/GenBank/DDBJ whole genome shotgun (WGS) entry which is preliminary data.</text>
</comment>
<dbReference type="SMART" id="SM00028">
    <property type="entry name" value="TPR"/>
    <property type="match status" value="7"/>
</dbReference>
<dbReference type="SUPFAM" id="SSF48452">
    <property type="entry name" value="TPR-like"/>
    <property type="match status" value="1"/>
</dbReference>
<dbReference type="PANTHER" id="PTHR45586:SF15">
    <property type="entry name" value="TPR REPEAT-CONTAINING PROTEIN YPIA"/>
    <property type="match status" value="1"/>
</dbReference>
<dbReference type="PANTHER" id="PTHR45586">
    <property type="entry name" value="TPR REPEAT-CONTAINING PROTEIN PA4667"/>
    <property type="match status" value="1"/>
</dbReference>
<gene>
    <name evidence="4" type="ORF">IEO70_18910</name>
</gene>
<evidence type="ECO:0000256" key="2">
    <source>
        <dbReference type="ARBA" id="ARBA00022803"/>
    </source>
</evidence>
<dbReference type="InterPro" id="IPR019734">
    <property type="entry name" value="TPR_rpt"/>
</dbReference>
<organism evidence="4 5">
    <name type="scientific">Peribacillus faecalis</name>
    <dbReference type="NCBI Taxonomy" id="2772559"/>
    <lineage>
        <taxon>Bacteria</taxon>
        <taxon>Bacillati</taxon>
        <taxon>Bacillota</taxon>
        <taxon>Bacilli</taxon>
        <taxon>Bacillales</taxon>
        <taxon>Bacillaceae</taxon>
        <taxon>Peribacillus</taxon>
    </lineage>
</organism>
<sequence length="421" mass="48921">MVTIEKILEKINNGEFEEAYRHIHTIQNSGLEEDIFVLAENLVELGFLEQAIKLYEQLLATHPDEGELLLSLAEIYIELDQEDDALELVKQVKKDDPVYPSVLLLEADLYSLNGLYEVAYKKLLDAKKLLPEETVIDFALGEQCYMQGSFQEAIGYFETVLKENDEMAGVSINQRIAESYSNLGQFEEALPFYDKSLQKKMELHTLFQYGLTAFQAGQYKTAVSQLTKLKEIDHEFHSLYLYLSSSYEMLNDYEMAYKIAKEGIKQDEYNKELYFKAGKLCLKLNKQLEAVSYFRQAIAIDPGYLEAGITLAKYFIQSEEYEECIETIESITELGENDPQFDWLLGYCFNQVEEFDKAGKHYAEAYEEYSQNEEFLLEYGYFLLEEGDMKLFAEIINKLLAFDPWNEEYLSLKERVQSNEE</sequence>
<dbReference type="Pfam" id="PF14559">
    <property type="entry name" value="TPR_19"/>
    <property type="match status" value="2"/>
</dbReference>
<feature type="repeat" description="TPR" evidence="3">
    <location>
        <begin position="271"/>
        <end position="304"/>
    </location>
</feature>
<accession>A0A927D2K0</accession>
<reference evidence="4" key="1">
    <citation type="submission" date="2020-09" db="EMBL/GenBank/DDBJ databases">
        <title>Bacillus faecalis sp. nov., a moderately halophilic bacterium isolated from cow faeces.</title>
        <authorList>
            <person name="Jiang L."/>
            <person name="Lee J."/>
        </authorList>
    </citation>
    <scope>NUCLEOTIDE SEQUENCE</scope>
    <source>
        <strain evidence="4">AGMB 02131</strain>
    </source>
</reference>
<dbReference type="Proteomes" id="UP000602076">
    <property type="component" value="Unassembled WGS sequence"/>
</dbReference>